<protein>
    <recommendedName>
        <fullName evidence="5">GCF C-terminal domain-containing protein</fullName>
    </recommendedName>
</protein>
<reference evidence="6 7" key="1">
    <citation type="submission" date="2021-02" db="EMBL/GenBank/DDBJ databases">
        <title>Variation within the Batrachochytrium salamandrivorans European outbreak.</title>
        <authorList>
            <person name="Kelly M."/>
            <person name="Pasmans F."/>
            <person name="Shea T.P."/>
            <person name="Munoz J.F."/>
            <person name="Carranza S."/>
            <person name="Cuomo C.A."/>
            <person name="Martel A."/>
        </authorList>
    </citation>
    <scope>NUCLEOTIDE SEQUENCE [LARGE SCALE GENOMIC DNA]</scope>
    <source>
        <strain evidence="6 7">AMFP18/2</strain>
    </source>
</reference>
<feature type="region of interest" description="Disordered" evidence="4">
    <location>
        <begin position="172"/>
        <end position="192"/>
    </location>
</feature>
<dbReference type="PANTHER" id="PTHR12214:SF0">
    <property type="entry name" value="LD29489P"/>
    <property type="match status" value="1"/>
</dbReference>
<dbReference type="EMBL" id="JAFCIX010000051">
    <property type="protein sequence ID" value="KAH6600009.1"/>
    <property type="molecule type" value="Genomic_DNA"/>
</dbReference>
<name>A0ABQ8FL13_9FUNG</name>
<feature type="region of interest" description="Disordered" evidence="4">
    <location>
        <begin position="1"/>
        <end position="68"/>
    </location>
</feature>
<evidence type="ECO:0000256" key="1">
    <source>
        <dbReference type="ARBA" id="ARBA00004123"/>
    </source>
</evidence>
<evidence type="ECO:0000256" key="4">
    <source>
        <dbReference type="SAM" id="MobiDB-lite"/>
    </source>
</evidence>
<organism evidence="6 7">
    <name type="scientific">Batrachochytrium salamandrivorans</name>
    <dbReference type="NCBI Taxonomy" id="1357716"/>
    <lineage>
        <taxon>Eukaryota</taxon>
        <taxon>Fungi</taxon>
        <taxon>Fungi incertae sedis</taxon>
        <taxon>Chytridiomycota</taxon>
        <taxon>Chytridiomycota incertae sedis</taxon>
        <taxon>Chytridiomycetes</taxon>
        <taxon>Rhizophydiales</taxon>
        <taxon>Rhizophydiales incertae sedis</taxon>
        <taxon>Batrachochytrium</taxon>
    </lineage>
</organism>
<dbReference type="InterPro" id="IPR022783">
    <property type="entry name" value="GCFC_dom"/>
</dbReference>
<evidence type="ECO:0000313" key="7">
    <source>
        <dbReference type="Proteomes" id="UP001648503"/>
    </source>
</evidence>
<comment type="subcellular location">
    <subcellularLocation>
        <location evidence="1">Nucleus</location>
    </subcellularLocation>
</comment>
<dbReference type="Proteomes" id="UP001648503">
    <property type="component" value="Unassembled WGS sequence"/>
</dbReference>
<dbReference type="InterPro" id="IPR028211">
    <property type="entry name" value="Ntr2"/>
</dbReference>
<feature type="domain" description="GCF C-terminal" evidence="5">
    <location>
        <begin position="503"/>
        <end position="648"/>
    </location>
</feature>
<feature type="compositionally biased region" description="Basic residues" evidence="4">
    <location>
        <begin position="1"/>
        <end position="11"/>
    </location>
</feature>
<dbReference type="InterPro" id="IPR012890">
    <property type="entry name" value="GCFC2-like"/>
</dbReference>
<feature type="compositionally biased region" description="Basic and acidic residues" evidence="4">
    <location>
        <begin position="31"/>
        <end position="46"/>
    </location>
</feature>
<accession>A0ABQ8FL13</accession>
<evidence type="ECO:0000256" key="3">
    <source>
        <dbReference type="ARBA" id="ARBA00023242"/>
    </source>
</evidence>
<comment type="similarity">
    <text evidence="2">Belongs to the GCF family.</text>
</comment>
<proteinExistence type="inferred from homology"/>
<sequence>MSFRSFRKPKKTVALVRKRWESDDDDDDDKDKDRDRDRDRDEDKDGFSATTAKECPLASQPKTVKGNSHALRALPLSSTTSLPATTTSHKARHAMFSFNDSEEVDDSQTHAFKIKKANPQTALAASSSQPAASASLSKNTSGLLEDSNRLAKHISYTPEILADLKRQQAALPRPMADADADTGETPPSSSWVTKVPNAKEIHAARLLREKRRVAASTLQDVAPSYISINESTVSRRYGESRILTEDQEIDGEEAFDDNKGDTIAFGTKTAQQVKDMSKREIQDDLNLAQAQDCDDDEIQQWELQQIVKGRGMELDIVGMGQALRKPPMSNDIHQVPDIVPIPSVPDIIAALDKDIACLTEVSNEHIAQLNSSLADMDASEQAITRMNSALKQSSERYDFFQRLSNFIVDLDEFLDAKMIVLESLERDMYSWRVLEAKNEKKAMLTKLLNLYSVFSGVSQLKDSMDVDDKADRIDSAPSRSLEEIITEHKHLFDDAKKQYRSISPIKDRFQAWKWEYPKDYNQAYGALSLAGVFELYVRYEHFGWNPFKTSVHFEDSVWHQELSSFGVSDEHTMDPNEPEAALLKKIAEKTIVPQLIAIIDTFDPFSADQTRLLTSMTSQLLDYIDKSSPVFKRLMDALVLTFKSALDTAADYACLPSQFVNVSDRQSAVVAKASWFGAHLQLILNFISFERYIGTERTLSIAISVGLDRVLLRALDGSLFFEDDLQLYEMVQSIINPQWIPANAVCTPPLLQELERVLIVNVCRPLSTAVTSGQAGDPTKTSALVQLAISVCLGIKSLDQASRLGKLLKKIKQ</sequence>
<comment type="caution">
    <text evidence="6">The sequence shown here is derived from an EMBL/GenBank/DDBJ whole genome shotgun (WGS) entry which is preliminary data.</text>
</comment>
<gene>
    <name evidence="6" type="ORF">BASA50_002597</name>
</gene>
<dbReference type="PANTHER" id="PTHR12214">
    <property type="entry name" value="GC-RICH SEQUENCE DNA-BINDING FACTOR"/>
    <property type="match status" value="1"/>
</dbReference>
<keyword evidence="7" id="KW-1185">Reference proteome</keyword>
<dbReference type="Pfam" id="PF15458">
    <property type="entry name" value="NTR2"/>
    <property type="match status" value="1"/>
</dbReference>
<evidence type="ECO:0000259" key="5">
    <source>
        <dbReference type="Pfam" id="PF07842"/>
    </source>
</evidence>
<evidence type="ECO:0000256" key="2">
    <source>
        <dbReference type="ARBA" id="ARBA00010801"/>
    </source>
</evidence>
<keyword evidence="3" id="KW-0539">Nucleus</keyword>
<dbReference type="Pfam" id="PF07842">
    <property type="entry name" value="GCFC"/>
    <property type="match status" value="1"/>
</dbReference>
<evidence type="ECO:0000313" key="6">
    <source>
        <dbReference type="EMBL" id="KAH6600009.1"/>
    </source>
</evidence>